<keyword evidence="10" id="KW-0406">Ion transport</keyword>
<gene>
    <name evidence="16" type="ORF">D9757_003711</name>
</gene>
<dbReference type="InterPro" id="IPR017938">
    <property type="entry name" value="Riboflavin_synthase-like_b-brl"/>
</dbReference>
<keyword evidence="17" id="KW-1185">Reference proteome</keyword>
<evidence type="ECO:0000256" key="1">
    <source>
        <dbReference type="ARBA" id="ARBA00004651"/>
    </source>
</evidence>
<dbReference type="EMBL" id="JAACJN010000019">
    <property type="protein sequence ID" value="KAF5389898.1"/>
    <property type="molecule type" value="Genomic_DNA"/>
</dbReference>
<keyword evidence="12" id="KW-0325">Glycoprotein</keyword>
<feature type="domain" description="FAD-binding FR-type" evidence="15">
    <location>
        <begin position="135"/>
        <end position="254"/>
    </location>
</feature>
<dbReference type="GO" id="GO:0052851">
    <property type="term" value="F:ferric-chelate reductase (NADPH) activity"/>
    <property type="evidence" value="ECO:0007669"/>
    <property type="project" value="UniProtKB-EC"/>
</dbReference>
<comment type="catalytic activity">
    <reaction evidence="13">
        <text>2 a Fe(II)-siderophore + NADP(+) + H(+) = 2 a Fe(III)-siderophore + NADPH</text>
        <dbReference type="Rhea" id="RHEA:28795"/>
        <dbReference type="Rhea" id="RHEA-COMP:11342"/>
        <dbReference type="Rhea" id="RHEA-COMP:11344"/>
        <dbReference type="ChEBI" id="CHEBI:15378"/>
        <dbReference type="ChEBI" id="CHEBI:29033"/>
        <dbReference type="ChEBI" id="CHEBI:29034"/>
        <dbReference type="ChEBI" id="CHEBI:57783"/>
        <dbReference type="ChEBI" id="CHEBI:58349"/>
        <dbReference type="EC" id="1.16.1.9"/>
    </reaction>
</comment>
<dbReference type="GO" id="GO:0015677">
    <property type="term" value="P:copper ion import"/>
    <property type="evidence" value="ECO:0007669"/>
    <property type="project" value="TreeGrafter"/>
</dbReference>
<comment type="similarity">
    <text evidence="2">Belongs to the ferric reductase (FRE) family.</text>
</comment>
<evidence type="ECO:0000256" key="8">
    <source>
        <dbReference type="ARBA" id="ARBA00022989"/>
    </source>
</evidence>
<dbReference type="SFLD" id="SFLDG01168">
    <property type="entry name" value="Ferric_reductase_subgroup_(FRE"/>
    <property type="match status" value="1"/>
</dbReference>
<keyword evidence="11 14" id="KW-0472">Membrane</keyword>
<evidence type="ECO:0000256" key="4">
    <source>
        <dbReference type="ARBA" id="ARBA00022448"/>
    </source>
</evidence>
<dbReference type="Pfam" id="PF08022">
    <property type="entry name" value="FAD_binding_8"/>
    <property type="match status" value="1"/>
</dbReference>
<evidence type="ECO:0000256" key="11">
    <source>
        <dbReference type="ARBA" id="ARBA00023136"/>
    </source>
</evidence>
<dbReference type="Gene3D" id="3.40.50.80">
    <property type="entry name" value="Nucleotide-binding domain of ferredoxin-NADP reductase (FNR) module"/>
    <property type="match status" value="1"/>
</dbReference>
<dbReference type="PANTHER" id="PTHR32361:SF9">
    <property type="entry name" value="FERRIC REDUCTASE TRANSMEMBRANE COMPONENT 3-RELATED"/>
    <property type="match status" value="1"/>
</dbReference>
<dbReference type="EC" id="1.16.1.9" evidence="3"/>
<keyword evidence="6 14" id="KW-0812">Transmembrane</keyword>
<keyword evidence="7" id="KW-0249">Electron transport</keyword>
<dbReference type="Pfam" id="PF08030">
    <property type="entry name" value="NAD_binding_6"/>
    <property type="match status" value="1"/>
</dbReference>
<evidence type="ECO:0000256" key="14">
    <source>
        <dbReference type="SAM" id="Phobius"/>
    </source>
</evidence>
<dbReference type="CDD" id="cd06186">
    <property type="entry name" value="NOX_Duox_like_FAD_NADP"/>
    <property type="match status" value="1"/>
</dbReference>
<feature type="transmembrane region" description="Helical" evidence="14">
    <location>
        <begin position="126"/>
        <end position="143"/>
    </location>
</feature>
<sequence length="429" mass="47705">MDRCFTTPFVYALGTKNNIMGFLLGIGYEKLNFLHRFIGRVVLVTVNIHAMGYFYKWLLAKSFRESIASTENIAGLLSLICIDSLFFFSTAFWRKKFYNVFIATHVSSLTVLLFTLSFHLDKARGWIFACVVIYLFDLTLRIIKTRYAIATIRPLDELGLTRVEILKINSGWRAGQHVRLRIISSGMGLTGWIEIHPFTISSIADGPEGLVLHCKKAGEWTNKLFGLSKTSGSYEEDVKVTVLVEGPYGGLGNRIIASFSAAVFVVGGSGITFALSAIYDLVKKSSKKQSQVKFAELIWVVQDASSVVPLLAQLTGMIQDSVLTSMLLRISVYYTRASTGKFPNEESFLRFPSLTLSPGRPRMHSIFEQIIDRTIEEATTKKVSELEDTSGLFVGVCGPVSLADGVFSDVGRLDSRRRVEVGGIEVHEE</sequence>
<dbReference type="SFLD" id="SFLDS00052">
    <property type="entry name" value="Ferric_Reductase_Domain"/>
    <property type="match status" value="1"/>
</dbReference>
<name>A0A8H5HUY3_9AGAR</name>
<evidence type="ECO:0000256" key="9">
    <source>
        <dbReference type="ARBA" id="ARBA00023002"/>
    </source>
</evidence>
<dbReference type="AlphaFoldDB" id="A0A8H5HUY3"/>
<evidence type="ECO:0000256" key="13">
    <source>
        <dbReference type="ARBA" id="ARBA00048483"/>
    </source>
</evidence>
<reference evidence="16 17" key="1">
    <citation type="journal article" date="2020" name="ISME J.">
        <title>Uncovering the hidden diversity of litter-decomposition mechanisms in mushroom-forming fungi.</title>
        <authorList>
            <person name="Floudas D."/>
            <person name="Bentzer J."/>
            <person name="Ahren D."/>
            <person name="Johansson T."/>
            <person name="Persson P."/>
            <person name="Tunlid A."/>
        </authorList>
    </citation>
    <scope>NUCLEOTIDE SEQUENCE [LARGE SCALE GENOMIC DNA]</scope>
    <source>
        <strain evidence="16 17">CBS 406.79</strain>
    </source>
</reference>
<feature type="transmembrane region" description="Helical" evidence="14">
    <location>
        <begin position="255"/>
        <end position="279"/>
    </location>
</feature>
<dbReference type="InterPro" id="IPR013121">
    <property type="entry name" value="Fe_red_NAD-bd_6"/>
</dbReference>
<dbReference type="GO" id="GO:0006879">
    <property type="term" value="P:intracellular iron ion homeostasis"/>
    <property type="evidence" value="ECO:0007669"/>
    <property type="project" value="TreeGrafter"/>
</dbReference>
<keyword evidence="4" id="KW-0813">Transport</keyword>
<feature type="transmembrane region" description="Helical" evidence="14">
    <location>
        <begin position="100"/>
        <end position="120"/>
    </location>
</feature>
<evidence type="ECO:0000256" key="5">
    <source>
        <dbReference type="ARBA" id="ARBA00022475"/>
    </source>
</evidence>
<evidence type="ECO:0000256" key="10">
    <source>
        <dbReference type="ARBA" id="ARBA00023065"/>
    </source>
</evidence>
<organism evidence="16 17">
    <name type="scientific">Collybiopsis confluens</name>
    <dbReference type="NCBI Taxonomy" id="2823264"/>
    <lineage>
        <taxon>Eukaryota</taxon>
        <taxon>Fungi</taxon>
        <taxon>Dikarya</taxon>
        <taxon>Basidiomycota</taxon>
        <taxon>Agaricomycotina</taxon>
        <taxon>Agaricomycetes</taxon>
        <taxon>Agaricomycetidae</taxon>
        <taxon>Agaricales</taxon>
        <taxon>Marasmiineae</taxon>
        <taxon>Omphalotaceae</taxon>
        <taxon>Collybiopsis</taxon>
    </lineage>
</organism>
<evidence type="ECO:0000256" key="12">
    <source>
        <dbReference type="ARBA" id="ARBA00023180"/>
    </source>
</evidence>
<dbReference type="PROSITE" id="PS51384">
    <property type="entry name" value="FAD_FR"/>
    <property type="match status" value="1"/>
</dbReference>
<evidence type="ECO:0000313" key="17">
    <source>
        <dbReference type="Proteomes" id="UP000518752"/>
    </source>
</evidence>
<comment type="caution">
    <text evidence="16">The sequence shown here is derived from an EMBL/GenBank/DDBJ whole genome shotgun (WGS) entry which is preliminary data.</text>
</comment>
<dbReference type="Proteomes" id="UP000518752">
    <property type="component" value="Unassembled WGS sequence"/>
</dbReference>
<dbReference type="SUPFAM" id="SSF63380">
    <property type="entry name" value="Riboflavin synthase domain-like"/>
    <property type="match status" value="1"/>
</dbReference>
<dbReference type="GO" id="GO:0006826">
    <property type="term" value="P:iron ion transport"/>
    <property type="evidence" value="ECO:0007669"/>
    <property type="project" value="TreeGrafter"/>
</dbReference>
<evidence type="ECO:0000256" key="2">
    <source>
        <dbReference type="ARBA" id="ARBA00006278"/>
    </source>
</evidence>
<dbReference type="InterPro" id="IPR039261">
    <property type="entry name" value="FNR_nucleotide-bd"/>
</dbReference>
<dbReference type="GO" id="GO:0005886">
    <property type="term" value="C:plasma membrane"/>
    <property type="evidence" value="ECO:0007669"/>
    <property type="project" value="UniProtKB-SubCell"/>
</dbReference>
<keyword evidence="8 14" id="KW-1133">Transmembrane helix</keyword>
<evidence type="ECO:0000256" key="6">
    <source>
        <dbReference type="ARBA" id="ARBA00022692"/>
    </source>
</evidence>
<feature type="transmembrane region" description="Helical" evidence="14">
    <location>
        <begin position="75"/>
        <end position="93"/>
    </location>
</feature>
<evidence type="ECO:0000256" key="3">
    <source>
        <dbReference type="ARBA" id="ARBA00012668"/>
    </source>
</evidence>
<feature type="transmembrane region" description="Helical" evidence="14">
    <location>
        <begin position="37"/>
        <end position="55"/>
    </location>
</feature>
<keyword evidence="9" id="KW-0560">Oxidoreductase</keyword>
<evidence type="ECO:0000259" key="15">
    <source>
        <dbReference type="PROSITE" id="PS51384"/>
    </source>
</evidence>
<accession>A0A8H5HUY3</accession>
<dbReference type="InterPro" id="IPR051410">
    <property type="entry name" value="Ferric/Cupric_Reductase"/>
</dbReference>
<evidence type="ECO:0000256" key="7">
    <source>
        <dbReference type="ARBA" id="ARBA00022982"/>
    </source>
</evidence>
<proteinExistence type="inferred from homology"/>
<dbReference type="PANTHER" id="PTHR32361">
    <property type="entry name" value="FERRIC/CUPRIC REDUCTASE TRANSMEMBRANE COMPONENT"/>
    <property type="match status" value="1"/>
</dbReference>
<protein>
    <recommendedName>
        <fullName evidence="3">ferric-chelate reductase (NADPH)</fullName>
        <ecNumber evidence="3">1.16.1.9</ecNumber>
    </recommendedName>
</protein>
<dbReference type="OrthoDB" id="17725at2759"/>
<comment type="subcellular location">
    <subcellularLocation>
        <location evidence="1">Cell membrane</location>
        <topology evidence="1">Multi-pass membrane protein</topology>
    </subcellularLocation>
</comment>
<dbReference type="InterPro" id="IPR013130">
    <property type="entry name" value="Fe3_Rdtase_TM_dom"/>
</dbReference>
<dbReference type="SUPFAM" id="SSF52343">
    <property type="entry name" value="Ferredoxin reductase-like, C-terminal NADP-linked domain"/>
    <property type="match status" value="1"/>
</dbReference>
<evidence type="ECO:0000313" key="16">
    <source>
        <dbReference type="EMBL" id="KAF5389898.1"/>
    </source>
</evidence>
<dbReference type="Pfam" id="PF01794">
    <property type="entry name" value="Ferric_reduct"/>
    <property type="match status" value="1"/>
</dbReference>
<keyword evidence="5" id="KW-1003">Cell membrane</keyword>
<dbReference type="InterPro" id="IPR017927">
    <property type="entry name" value="FAD-bd_FR_type"/>
</dbReference>
<dbReference type="InterPro" id="IPR013112">
    <property type="entry name" value="FAD-bd_8"/>
</dbReference>